<organism evidence="2 3">
    <name type="scientific">Mycena belliarum</name>
    <dbReference type="NCBI Taxonomy" id="1033014"/>
    <lineage>
        <taxon>Eukaryota</taxon>
        <taxon>Fungi</taxon>
        <taxon>Dikarya</taxon>
        <taxon>Basidiomycota</taxon>
        <taxon>Agaricomycotina</taxon>
        <taxon>Agaricomycetes</taxon>
        <taxon>Agaricomycetidae</taxon>
        <taxon>Agaricales</taxon>
        <taxon>Marasmiineae</taxon>
        <taxon>Mycenaceae</taxon>
        <taxon>Mycena</taxon>
    </lineage>
</organism>
<evidence type="ECO:0000256" key="1">
    <source>
        <dbReference type="SAM" id="MobiDB-lite"/>
    </source>
</evidence>
<dbReference type="Gene3D" id="3.80.10.10">
    <property type="entry name" value="Ribonuclease Inhibitor"/>
    <property type="match status" value="1"/>
</dbReference>
<dbReference type="EMBL" id="JARJCN010000002">
    <property type="protein sequence ID" value="KAJ7103590.1"/>
    <property type="molecule type" value="Genomic_DNA"/>
</dbReference>
<reference evidence="2" key="1">
    <citation type="submission" date="2023-03" db="EMBL/GenBank/DDBJ databases">
        <title>Massive genome expansion in bonnet fungi (Mycena s.s.) driven by repeated elements and novel gene families across ecological guilds.</title>
        <authorList>
            <consortium name="Lawrence Berkeley National Laboratory"/>
            <person name="Harder C.B."/>
            <person name="Miyauchi S."/>
            <person name="Viragh M."/>
            <person name="Kuo A."/>
            <person name="Thoen E."/>
            <person name="Andreopoulos B."/>
            <person name="Lu D."/>
            <person name="Skrede I."/>
            <person name="Drula E."/>
            <person name="Henrissat B."/>
            <person name="Morin E."/>
            <person name="Kohler A."/>
            <person name="Barry K."/>
            <person name="LaButti K."/>
            <person name="Morin E."/>
            <person name="Salamov A."/>
            <person name="Lipzen A."/>
            <person name="Mereny Z."/>
            <person name="Hegedus B."/>
            <person name="Baldrian P."/>
            <person name="Stursova M."/>
            <person name="Weitz H."/>
            <person name="Taylor A."/>
            <person name="Grigoriev I.V."/>
            <person name="Nagy L.G."/>
            <person name="Martin F."/>
            <person name="Kauserud H."/>
        </authorList>
    </citation>
    <scope>NUCLEOTIDE SEQUENCE</scope>
    <source>
        <strain evidence="2">CBHHK173m</strain>
    </source>
</reference>
<proteinExistence type="predicted"/>
<dbReference type="InterPro" id="IPR032675">
    <property type="entry name" value="LRR_dom_sf"/>
</dbReference>
<dbReference type="SUPFAM" id="SSF81383">
    <property type="entry name" value="F-box domain"/>
    <property type="match status" value="1"/>
</dbReference>
<comment type="caution">
    <text evidence="2">The sequence shown here is derived from an EMBL/GenBank/DDBJ whole genome shotgun (WGS) entry which is preliminary data.</text>
</comment>
<keyword evidence="3" id="KW-1185">Reference proteome</keyword>
<evidence type="ECO:0008006" key="4">
    <source>
        <dbReference type="Google" id="ProtNLM"/>
    </source>
</evidence>
<accession>A0AAD6UM93</accession>
<dbReference type="SUPFAM" id="SSF52047">
    <property type="entry name" value="RNI-like"/>
    <property type="match status" value="1"/>
</dbReference>
<dbReference type="InterPro" id="IPR036047">
    <property type="entry name" value="F-box-like_dom_sf"/>
</dbReference>
<gene>
    <name evidence="2" type="ORF">B0H15DRAFT_223235</name>
</gene>
<evidence type="ECO:0000313" key="3">
    <source>
        <dbReference type="Proteomes" id="UP001222325"/>
    </source>
</evidence>
<dbReference type="Proteomes" id="UP001222325">
    <property type="component" value="Unassembled WGS sequence"/>
</dbReference>
<protein>
    <recommendedName>
        <fullName evidence="4">F-box domain-containing protein</fullName>
    </recommendedName>
</protein>
<dbReference type="AlphaFoldDB" id="A0AAD6UM93"/>
<sequence length="465" mass="51927">MIMSILSLPGELLVEIFSTVIEDLGDAPAEPVVLILASLCKSLRELLLASPTVWRRIRVRTFADLRGAHLFIERSKACPLELSVHFDIFDHIPHEFIQALDLPRLCKLSVSGPFSNDIARFVQAISDTPTPLLRDVSLLARTQSNCGNAHVPLLSGASDALRTLTMRGCVRCLAPFPHLTRLNISNLLCNYADFRDLINGSPSLTTLILGNLLDHLDPDSDNEAAVAGPMFEASALKYLAVGFLNTYLVSGDRPLLGFLSMPNLEYLEVVGSRADYGEFSGKSFPALRTLCLRDLDFPTCDVALYRSFSNITRLELSNVQGMELLTVPEEKGAPLWPDLQDLVCWLPDEESCSWLDGLLASRARLTLHVPLKRKNNFPPAGGRYDIRFLSDQPSGLIGPEDFASMEWEDDDSSNSEDFFSDEIDLFENDESFDYEPEPDEDFDEEEAYYEDEDDDWDGVWFGDGI</sequence>
<feature type="region of interest" description="Disordered" evidence="1">
    <location>
        <begin position="429"/>
        <end position="465"/>
    </location>
</feature>
<feature type="compositionally biased region" description="Acidic residues" evidence="1">
    <location>
        <begin position="429"/>
        <end position="457"/>
    </location>
</feature>
<evidence type="ECO:0000313" key="2">
    <source>
        <dbReference type="EMBL" id="KAJ7103590.1"/>
    </source>
</evidence>
<name>A0AAD6UM93_9AGAR</name>